<feature type="domain" description="NAD(P)-binding" evidence="1">
    <location>
        <begin position="35"/>
        <end position="289"/>
    </location>
</feature>
<gene>
    <name evidence="2" type="ORF">HII31_05119</name>
</gene>
<sequence length="310" mass="34644">MNGYHCSQDADIWQDAPLLTGRTNFQPREDVRNILVTGGAGFMASWLVRHLTITYPDAYNIVSFDKLDYCASLNNTRALIGRPNFSFYKGDITNAAQVINCLELYNIDTIFHLAAQSHVDLSFGNSYTFTYNNVYGSHVLLESAKKVGIKRFIHVSTDEVYGGVGNEDDDLPEGSMLAPTNPYAASKAAAEMMIYSYQHSFKLPVIIVRSNNIYGPHQFPEKIIPKFVSLLNRRKPVVLHGTGTPTRRYLYAADACDALDTILHKGEIGQTYNVGSTDEISNLELCHKLLSIMGIDGDDEVEFRKWMLPG</sequence>
<evidence type="ECO:0000313" key="2">
    <source>
        <dbReference type="EMBL" id="KAF7193544.1"/>
    </source>
</evidence>
<name>A0A8H6VMH4_9PEZI</name>
<dbReference type="Gene3D" id="3.40.50.720">
    <property type="entry name" value="NAD(P)-binding Rossmann-like Domain"/>
    <property type="match status" value="1"/>
</dbReference>
<dbReference type="Pfam" id="PF16363">
    <property type="entry name" value="GDP_Man_Dehyd"/>
    <property type="match status" value="1"/>
</dbReference>
<evidence type="ECO:0000313" key="3">
    <source>
        <dbReference type="Proteomes" id="UP000660729"/>
    </source>
</evidence>
<dbReference type="GO" id="GO:0009225">
    <property type="term" value="P:nucleotide-sugar metabolic process"/>
    <property type="evidence" value="ECO:0007669"/>
    <property type="project" value="UniProtKB-ARBA"/>
</dbReference>
<reference evidence="2" key="1">
    <citation type="submission" date="2020-04" db="EMBL/GenBank/DDBJ databases">
        <title>Draft genome resource of the tomato pathogen Pseudocercospora fuligena.</title>
        <authorList>
            <person name="Zaccaron A."/>
        </authorList>
    </citation>
    <scope>NUCLEOTIDE SEQUENCE</scope>
    <source>
        <strain evidence="2">PF001</strain>
    </source>
</reference>
<dbReference type="Gene3D" id="3.90.25.10">
    <property type="entry name" value="UDP-galactose 4-epimerase, domain 1"/>
    <property type="match status" value="1"/>
</dbReference>
<accession>A0A8H6VMH4</accession>
<protein>
    <submittedName>
        <fullName evidence="2">dTDP-D-glucose 4,6-dehydratase</fullName>
    </submittedName>
</protein>
<dbReference type="InterPro" id="IPR036291">
    <property type="entry name" value="NAD(P)-bd_dom_sf"/>
</dbReference>
<dbReference type="SUPFAM" id="SSF51735">
    <property type="entry name" value="NAD(P)-binding Rossmann-fold domains"/>
    <property type="match status" value="1"/>
</dbReference>
<dbReference type="InterPro" id="IPR016040">
    <property type="entry name" value="NAD(P)-bd_dom"/>
</dbReference>
<comment type="caution">
    <text evidence="2">The sequence shown here is derived from an EMBL/GenBank/DDBJ whole genome shotgun (WGS) entry which is preliminary data.</text>
</comment>
<dbReference type="FunFam" id="3.40.50.720:FF:000304">
    <property type="entry name" value="UDP-glucose 4,6-dehydratase"/>
    <property type="match status" value="1"/>
</dbReference>
<keyword evidence="3" id="KW-1185">Reference proteome</keyword>
<dbReference type="Proteomes" id="UP000660729">
    <property type="component" value="Unassembled WGS sequence"/>
</dbReference>
<dbReference type="PANTHER" id="PTHR43000">
    <property type="entry name" value="DTDP-D-GLUCOSE 4,6-DEHYDRATASE-RELATED"/>
    <property type="match status" value="1"/>
</dbReference>
<organism evidence="2 3">
    <name type="scientific">Pseudocercospora fuligena</name>
    <dbReference type="NCBI Taxonomy" id="685502"/>
    <lineage>
        <taxon>Eukaryota</taxon>
        <taxon>Fungi</taxon>
        <taxon>Dikarya</taxon>
        <taxon>Ascomycota</taxon>
        <taxon>Pezizomycotina</taxon>
        <taxon>Dothideomycetes</taxon>
        <taxon>Dothideomycetidae</taxon>
        <taxon>Mycosphaerellales</taxon>
        <taxon>Mycosphaerellaceae</taxon>
        <taxon>Pseudocercospora</taxon>
    </lineage>
</organism>
<dbReference type="OrthoDB" id="331544at2759"/>
<dbReference type="EMBL" id="JABCIY010000080">
    <property type="protein sequence ID" value="KAF7193544.1"/>
    <property type="molecule type" value="Genomic_DNA"/>
</dbReference>
<dbReference type="AlphaFoldDB" id="A0A8H6VMH4"/>
<proteinExistence type="predicted"/>
<evidence type="ECO:0000259" key="1">
    <source>
        <dbReference type="Pfam" id="PF16363"/>
    </source>
</evidence>